<evidence type="ECO:0000256" key="6">
    <source>
        <dbReference type="SAM" id="MobiDB-lite"/>
    </source>
</evidence>
<dbReference type="InterPro" id="IPR038765">
    <property type="entry name" value="Papain-like_cys_pep_sf"/>
</dbReference>
<evidence type="ECO:0000256" key="5">
    <source>
        <dbReference type="ARBA" id="ARBA00022801"/>
    </source>
</evidence>
<feature type="non-terminal residue" evidence="8">
    <location>
        <position position="1"/>
    </location>
</feature>
<evidence type="ECO:0000313" key="8">
    <source>
        <dbReference type="EMBL" id="KAL0563850.1"/>
    </source>
</evidence>
<keyword evidence="3" id="KW-0645">Protease</keyword>
<dbReference type="Gene3D" id="3.40.395.10">
    <property type="entry name" value="Adenoviral Proteinase, Chain A"/>
    <property type="match status" value="1"/>
</dbReference>
<evidence type="ECO:0000256" key="1">
    <source>
        <dbReference type="ARBA" id="ARBA00005234"/>
    </source>
</evidence>
<evidence type="ECO:0000256" key="4">
    <source>
        <dbReference type="ARBA" id="ARBA00022786"/>
    </source>
</evidence>
<evidence type="ECO:0000259" key="7">
    <source>
        <dbReference type="PROSITE" id="PS50600"/>
    </source>
</evidence>
<feature type="compositionally biased region" description="Polar residues" evidence="6">
    <location>
        <begin position="359"/>
        <end position="379"/>
    </location>
</feature>
<evidence type="ECO:0000256" key="3">
    <source>
        <dbReference type="ARBA" id="ARBA00022670"/>
    </source>
</evidence>
<evidence type="ECO:0000313" key="9">
    <source>
        <dbReference type="Proteomes" id="UP001465976"/>
    </source>
</evidence>
<feature type="domain" description="Ubiquitin-like protease family profile" evidence="7">
    <location>
        <begin position="419"/>
        <end position="634"/>
    </location>
</feature>
<dbReference type="PANTHER" id="PTHR46896">
    <property type="entry name" value="SENTRIN-SPECIFIC PROTEASE"/>
    <property type="match status" value="1"/>
</dbReference>
<feature type="region of interest" description="Disordered" evidence="6">
    <location>
        <begin position="141"/>
        <end position="162"/>
    </location>
</feature>
<proteinExistence type="inferred from homology"/>
<name>A0ABR3ELX9_9AGAR</name>
<feature type="compositionally biased region" description="Polar residues" evidence="6">
    <location>
        <begin position="147"/>
        <end position="162"/>
    </location>
</feature>
<dbReference type="InterPro" id="IPR051947">
    <property type="entry name" value="Sentrin-specific_protease"/>
</dbReference>
<dbReference type="PANTHER" id="PTHR46896:SF3">
    <property type="entry name" value="FI06413P-RELATED"/>
    <property type="match status" value="1"/>
</dbReference>
<accession>A0ABR3ELX9</accession>
<keyword evidence="4" id="KW-0833">Ubl conjugation pathway</keyword>
<keyword evidence="5" id="KW-0378">Hydrolase</keyword>
<feature type="region of interest" description="Disordered" evidence="6">
    <location>
        <begin position="527"/>
        <end position="559"/>
    </location>
</feature>
<keyword evidence="2" id="KW-0597">Phosphoprotein</keyword>
<dbReference type="Pfam" id="PF02902">
    <property type="entry name" value="Peptidase_C48"/>
    <property type="match status" value="1"/>
</dbReference>
<dbReference type="Proteomes" id="UP001465976">
    <property type="component" value="Unassembled WGS sequence"/>
</dbReference>
<reference evidence="8 9" key="1">
    <citation type="submission" date="2024-02" db="EMBL/GenBank/DDBJ databases">
        <title>A draft genome for the cacao thread blight pathogen Marasmius crinis-equi.</title>
        <authorList>
            <person name="Cohen S.P."/>
            <person name="Baruah I.K."/>
            <person name="Amoako-Attah I."/>
            <person name="Bukari Y."/>
            <person name="Meinhardt L.W."/>
            <person name="Bailey B.A."/>
        </authorList>
    </citation>
    <scope>NUCLEOTIDE SEQUENCE [LARGE SCALE GENOMIC DNA]</scope>
    <source>
        <strain evidence="8 9">GH-76</strain>
    </source>
</reference>
<gene>
    <name evidence="8" type="ORF">V5O48_018212</name>
</gene>
<evidence type="ECO:0000256" key="2">
    <source>
        <dbReference type="ARBA" id="ARBA00022553"/>
    </source>
</evidence>
<comment type="caution">
    <text evidence="8">The sequence shown here is derived from an EMBL/GenBank/DDBJ whole genome shotgun (WGS) entry which is preliminary data.</text>
</comment>
<sequence>YPIGMLSDAHKVQEITWELFELNFRMEFHSLDRLLTSTNPTDPFNPAVQACFGKMKGISNPTEIFVEYANCGPAAAEAKHRFGYFRQMCRVMKQWPGGSHADTFLVGNDKFADFSEAEVTAMERWVTKSPSASMASKEIETEPLSHADNSISQDRPAFTNTRHPPSPYRFLWEDEEPQIRIPIKEWIIGLVHVPESCTLSFMSEGFLIEINGFLMALAFTEIASATINGLDRGSPNTEVCLQIHTKPLYRNDDGWKGLGVYFTSGHSLNGIKPSRLLTFSVGERRKGRITFKSDLTNQSWNPNSWEAVEHRLADVMGGLFSISYGKGTEVALWKIARELTLATVVSGVITGDAARDNEQTTQSRSSNVRKSPPTGSSQDAARPSTKRVRHRQPGLDDTNMTETASDIILKFTSFSGGTVSIAREDLGRLQPLEYVNDTIVEFGLRLWHQDIYESNPELAKQIHVFNSFFYKKLDKKNIEEGYRAVARWTSKMDIFQAQYIIIPVHESLHWYLAVIYQPQLVLEPPFENKDGPKMNEITETESGSVQAEQTTTESREASDGTERQLPYILIMDSLGQKHNQAIDKLSLYLEFEAASRHEKDPRKLTKPVGKHAQVPTQPNFCDCGIYVLHFARTFVEKTDHLLGVIKDHSGHRIQPDRAADWNARNVGGYREQLRKRIEELSKEQTEGESN</sequence>
<feature type="region of interest" description="Disordered" evidence="6">
    <location>
        <begin position="355"/>
        <end position="399"/>
    </location>
</feature>
<comment type="similarity">
    <text evidence="1">Belongs to the peptidase C48 family.</text>
</comment>
<dbReference type="PROSITE" id="PS50600">
    <property type="entry name" value="ULP_PROTEASE"/>
    <property type="match status" value="1"/>
</dbReference>
<dbReference type="InterPro" id="IPR003653">
    <property type="entry name" value="Peptidase_C48_C"/>
</dbReference>
<feature type="compositionally biased region" description="Polar residues" evidence="6">
    <location>
        <begin position="540"/>
        <end position="552"/>
    </location>
</feature>
<keyword evidence="9" id="KW-1185">Reference proteome</keyword>
<dbReference type="SUPFAM" id="SSF54001">
    <property type="entry name" value="Cysteine proteinases"/>
    <property type="match status" value="1"/>
</dbReference>
<protein>
    <recommendedName>
        <fullName evidence="7">Ubiquitin-like protease family profile domain-containing protein</fullName>
    </recommendedName>
</protein>
<organism evidence="8 9">
    <name type="scientific">Marasmius crinis-equi</name>
    <dbReference type="NCBI Taxonomy" id="585013"/>
    <lineage>
        <taxon>Eukaryota</taxon>
        <taxon>Fungi</taxon>
        <taxon>Dikarya</taxon>
        <taxon>Basidiomycota</taxon>
        <taxon>Agaricomycotina</taxon>
        <taxon>Agaricomycetes</taxon>
        <taxon>Agaricomycetidae</taxon>
        <taxon>Agaricales</taxon>
        <taxon>Marasmiineae</taxon>
        <taxon>Marasmiaceae</taxon>
        <taxon>Marasmius</taxon>
    </lineage>
</organism>
<dbReference type="EMBL" id="JBAHYK010003154">
    <property type="protein sequence ID" value="KAL0563850.1"/>
    <property type="molecule type" value="Genomic_DNA"/>
</dbReference>